<proteinExistence type="inferred from homology"/>
<keyword evidence="16" id="KW-0238">DNA-binding</keyword>
<evidence type="ECO:0000256" key="21">
    <source>
        <dbReference type="SAM" id="MobiDB-lite"/>
    </source>
</evidence>
<dbReference type="Gene3D" id="3.30.70.270">
    <property type="match status" value="1"/>
</dbReference>
<feature type="region of interest" description="Disordered" evidence="21">
    <location>
        <begin position="1312"/>
        <end position="1340"/>
    </location>
</feature>
<evidence type="ECO:0000256" key="15">
    <source>
        <dbReference type="ARBA" id="ARBA00022932"/>
    </source>
</evidence>
<dbReference type="GO" id="GO:0006260">
    <property type="term" value="P:DNA replication"/>
    <property type="evidence" value="ECO:0007669"/>
    <property type="project" value="UniProtKB-KW"/>
</dbReference>
<evidence type="ECO:0000256" key="3">
    <source>
        <dbReference type="ARBA" id="ARBA00010945"/>
    </source>
</evidence>
<comment type="subcellular location">
    <subcellularLocation>
        <location evidence="2">Nucleus</location>
    </subcellularLocation>
</comment>
<feature type="domain" description="UmuC" evidence="22">
    <location>
        <begin position="99"/>
        <end position="375"/>
    </location>
</feature>
<evidence type="ECO:0000256" key="10">
    <source>
        <dbReference type="ARBA" id="ARBA00022723"/>
    </source>
</evidence>
<keyword evidence="17" id="KW-0234">DNA repair</keyword>
<comment type="catalytic activity">
    <reaction evidence="19">
        <text>DNA(n) + a 2'-deoxyribonucleoside 5'-triphosphate = DNA(n+1) + diphosphate</text>
        <dbReference type="Rhea" id="RHEA:22508"/>
        <dbReference type="Rhea" id="RHEA-COMP:17339"/>
        <dbReference type="Rhea" id="RHEA-COMP:17340"/>
        <dbReference type="ChEBI" id="CHEBI:33019"/>
        <dbReference type="ChEBI" id="CHEBI:61560"/>
        <dbReference type="ChEBI" id="CHEBI:173112"/>
        <dbReference type="EC" id="2.7.7.7"/>
    </reaction>
</comment>
<dbReference type="Gene3D" id="3.30.160.60">
    <property type="entry name" value="Classic Zinc Finger"/>
    <property type="match status" value="1"/>
</dbReference>
<dbReference type="Pfam" id="PF00817">
    <property type="entry name" value="IMS"/>
    <property type="match status" value="1"/>
</dbReference>
<dbReference type="InterPro" id="IPR022880">
    <property type="entry name" value="DNApol_IV"/>
</dbReference>
<dbReference type="FunFam" id="1.10.150.810:FF:000003">
    <property type="entry name" value="DNA polymerase kappa subunit"/>
    <property type="match status" value="1"/>
</dbReference>
<feature type="region of interest" description="Disordered" evidence="21">
    <location>
        <begin position="1121"/>
        <end position="1142"/>
    </location>
</feature>
<dbReference type="GO" id="GO:0008270">
    <property type="term" value="F:zinc ion binding"/>
    <property type="evidence" value="ECO:0007669"/>
    <property type="project" value="UniProtKB-KW"/>
</dbReference>
<keyword evidence="23" id="KW-1185">Reference proteome</keyword>
<dbReference type="InterPro" id="IPR050116">
    <property type="entry name" value="DNA_polymerase-Y"/>
</dbReference>
<dbReference type="SUPFAM" id="SSF100879">
    <property type="entry name" value="Lesion bypass DNA polymerase (Y-family), little finger domain"/>
    <property type="match status" value="1"/>
</dbReference>
<dbReference type="RefSeq" id="XP_029646576.1">
    <property type="nucleotide sequence ID" value="XM_029790716.2"/>
</dbReference>
<dbReference type="GO" id="GO:0042276">
    <property type="term" value="P:error-prone translesion synthesis"/>
    <property type="evidence" value="ECO:0007669"/>
    <property type="project" value="TreeGrafter"/>
</dbReference>
<dbReference type="FunFam" id="3.30.1490.100:FF:000004">
    <property type="entry name" value="DNA polymerase IV"/>
    <property type="match status" value="1"/>
</dbReference>
<evidence type="ECO:0000256" key="17">
    <source>
        <dbReference type="ARBA" id="ARBA00023204"/>
    </source>
</evidence>
<dbReference type="PANTHER" id="PTHR11076">
    <property type="entry name" value="DNA REPAIR POLYMERASE UMUC / TRANSFERASE FAMILY MEMBER"/>
    <property type="match status" value="1"/>
</dbReference>
<dbReference type="Proteomes" id="UP000515154">
    <property type="component" value="Linkage group LG16"/>
</dbReference>
<keyword evidence="15" id="KW-0239">DNA-directed DNA polymerase</keyword>
<dbReference type="Pfam" id="PF11799">
    <property type="entry name" value="IMS_C"/>
    <property type="match status" value="1"/>
</dbReference>
<dbReference type="FunFam" id="3.40.1170.60:FF:000002">
    <property type="entry name" value="Polymerase (DNA directed) kappa"/>
    <property type="match status" value="1"/>
</dbReference>
<evidence type="ECO:0000256" key="9">
    <source>
        <dbReference type="ARBA" id="ARBA00022705"/>
    </source>
</evidence>
<evidence type="ECO:0000256" key="5">
    <source>
        <dbReference type="ARBA" id="ARBA00016178"/>
    </source>
</evidence>
<keyword evidence="14" id="KW-0460">Magnesium</keyword>
<dbReference type="EC" id="2.7.7.7" evidence="4"/>
<evidence type="ECO:0000313" key="25">
    <source>
        <dbReference type="RefSeq" id="XP_036365842.1"/>
    </source>
</evidence>
<dbReference type="InterPro" id="IPR017961">
    <property type="entry name" value="DNA_pol_Y-fam_little_finger"/>
</dbReference>
<dbReference type="SMART" id="SM00734">
    <property type="entry name" value="ZnF_Rad18"/>
    <property type="match status" value="2"/>
</dbReference>
<dbReference type="InterPro" id="IPR043502">
    <property type="entry name" value="DNA/RNA_pol_sf"/>
</dbReference>
<evidence type="ECO:0000256" key="13">
    <source>
        <dbReference type="ARBA" id="ARBA00022833"/>
    </source>
</evidence>
<dbReference type="GO" id="GO:0005634">
    <property type="term" value="C:nucleus"/>
    <property type="evidence" value="ECO:0007669"/>
    <property type="project" value="UniProtKB-SubCell"/>
</dbReference>
<evidence type="ECO:0000256" key="19">
    <source>
        <dbReference type="ARBA" id="ARBA00049244"/>
    </source>
</evidence>
<protein>
    <recommendedName>
        <fullName evidence="5">DNA polymerase kappa</fullName>
        <ecNumber evidence="4">2.7.7.7</ecNumber>
    </recommendedName>
</protein>
<keyword evidence="10" id="KW-0479">Metal-binding</keyword>
<evidence type="ECO:0000256" key="20">
    <source>
        <dbReference type="SAM" id="Coils"/>
    </source>
</evidence>
<evidence type="ECO:0000256" key="12">
    <source>
        <dbReference type="ARBA" id="ARBA00022771"/>
    </source>
</evidence>
<dbReference type="InterPro" id="IPR006642">
    <property type="entry name" value="Rad18_UBZ4"/>
</dbReference>
<evidence type="ECO:0000256" key="8">
    <source>
        <dbReference type="ARBA" id="ARBA00022695"/>
    </source>
</evidence>
<dbReference type="FunFam" id="1.10.150.810:FF:000001">
    <property type="entry name" value="DNA polymerase kappa"/>
    <property type="match status" value="1"/>
</dbReference>
<dbReference type="SUPFAM" id="SSF56672">
    <property type="entry name" value="DNA/RNA polymerases"/>
    <property type="match status" value="1"/>
</dbReference>
<evidence type="ECO:0000256" key="18">
    <source>
        <dbReference type="ARBA" id="ARBA00023242"/>
    </source>
</evidence>
<feature type="region of interest" description="Disordered" evidence="21">
    <location>
        <begin position="842"/>
        <end position="870"/>
    </location>
</feature>
<evidence type="ECO:0000256" key="4">
    <source>
        <dbReference type="ARBA" id="ARBA00012417"/>
    </source>
</evidence>
<evidence type="ECO:0000256" key="11">
    <source>
        <dbReference type="ARBA" id="ARBA00022763"/>
    </source>
</evidence>
<evidence type="ECO:0000259" key="22">
    <source>
        <dbReference type="PROSITE" id="PS50173"/>
    </source>
</evidence>
<keyword evidence="13" id="KW-0862">Zinc</keyword>
<comment type="cofactor">
    <cofactor evidence="1">
        <name>Mg(2+)</name>
        <dbReference type="ChEBI" id="CHEBI:18420"/>
    </cofactor>
</comment>
<feature type="coiled-coil region" evidence="20">
    <location>
        <begin position="68"/>
        <end position="95"/>
    </location>
</feature>
<dbReference type="Gene3D" id="1.10.150.810">
    <property type="match status" value="2"/>
</dbReference>
<keyword evidence="9" id="KW-0235">DNA replication</keyword>
<evidence type="ECO:0000256" key="7">
    <source>
        <dbReference type="ARBA" id="ARBA00022679"/>
    </source>
</evidence>
<dbReference type="PANTHER" id="PTHR11076:SF33">
    <property type="entry name" value="DNA POLYMERASE KAPPA"/>
    <property type="match status" value="1"/>
</dbReference>
<sequence length="1350" mass="151130">MSSGTEEKAGLLSRLGLNDNKAGMQNLDREKINQIIYEASKGSKYFENEKKKDKQVDIKIAEQRQKIAHFTAKEMNKAEKEADALLKRLEEKRDLSRTIVHIDMDAFFAAVETRDNPSLLDKPMAVGSNYMLSTSNYIARRFGVRAAMPGFIAKKLCPQLVIVPSNFAQYAAVSKEVKDVLVKYDKHFCPVSFDEAYLDITEHLNHRKTLPKEKRTVICRTCDRLDPRYCSCDPNKSDCESTEHENLSFVQDKETPSADQLCFQEQDRSNLPLIEDPSLVKGLDVKMCPLCKREVPNYREEVFGVSAEEAVREIRRKIEQRTQLTASAGIAANTLLAKICSDRNKPNGQFSLPHITHVIKDFVTDLPIRKVSGIGKVTEKMLQAIDIVTCSQLYEQRSLLYLLYSEISFNHFMSVALGIGSTHVESDGDRKSLSTEQTFFELSDPAQLYDKCLELSKILASDLQEENFMGRTVSLKIKTVDFEVKTKSQTLTRHTCDEVQIYNVARNLLQLEIQNSMPKPFRLRLMGVRMSNLILSSQFPKKDSIEYFMKKDPSPSDTNLLTEHEKKCQNETVPNECGQAESSSDYLEKGISESPGHYCPICDRKCPKDLRLFNAHIDKCLLQQSGGNDRKTKRASPLVTNADFEDFLEFSTIKTSRKTKKKTKMTQKNLKTVFEETLVRNGIPTDSCLEKSECKSENLSETENILKRRKDCKKTCTKENSSETEQKDSNGVILESCVDSGTLKHHLSSDGVAAEVEEESCLHENKSLSPSVSKLGNSEELLVSGCENPSPECSTATADVSKVSELNDADMEQILTRLHRTKEEPSKVDRIDLVKSCPEYVTDPHSKNSRKQSDCDNTEKGTDCSSADIANSTGLKPFGTNIQTKFKNIQDNKFLKKTLKNCNLLKYFSKSSVNKREEEEEAEEVNQCLGFNESLKWSESTERVVVEKTDGSILDETISSEQEVDAGGLLNNEDITDQQQTVAKTSLGHSVVSDKLQKQVDSGKDISSVTDKLQQEVDSGQINSLDCDKLQQEVETGQDISLVVEKVQQIVETGQVSSLASGKLQKEVDSGQRINLASDKLQKEVDSGQEISLVTKKIQKIKSGRRRSLVSVKLETEVQTGQEINQDSNKVETRADCDQGGSSNVTEQLQKIFNSGQLDSVTSGQSHGSANTGQTDCSIFHSHSMKLFPHSTENSIKTSESMINVETSCNHGDSPNNEVASSCPPQFQGSTGCVSIDTQFHSPAKTTSKLPQDKEFPTERDNGQTTELVHQCPICNKDILITDMSTFNEHVDLCLNQGTIRKILLEQGEELKNSAKHKRPAETPSPDINKRKKSLKHNSTPRIDSYFFSV</sequence>
<evidence type="ECO:0000256" key="1">
    <source>
        <dbReference type="ARBA" id="ARBA00001946"/>
    </source>
</evidence>
<keyword evidence="7" id="KW-0808">Transferase</keyword>
<feature type="compositionally biased region" description="Basic and acidic residues" evidence="21">
    <location>
        <begin position="842"/>
        <end position="862"/>
    </location>
</feature>
<keyword evidence="18" id="KW-0539">Nucleus</keyword>
<evidence type="ECO:0000313" key="24">
    <source>
        <dbReference type="RefSeq" id="XP_029646576.1"/>
    </source>
</evidence>
<dbReference type="GO" id="GO:0006281">
    <property type="term" value="P:DNA repair"/>
    <property type="evidence" value="ECO:0007669"/>
    <property type="project" value="UniProtKB-KW"/>
</dbReference>
<name>A0A6P7TA17_9MOLL</name>
<dbReference type="GO" id="GO:0003887">
    <property type="term" value="F:DNA-directed DNA polymerase activity"/>
    <property type="evidence" value="ECO:0007669"/>
    <property type="project" value="UniProtKB-KW"/>
</dbReference>
<evidence type="ECO:0000256" key="2">
    <source>
        <dbReference type="ARBA" id="ARBA00004123"/>
    </source>
</evidence>
<evidence type="ECO:0000256" key="14">
    <source>
        <dbReference type="ARBA" id="ARBA00022842"/>
    </source>
</evidence>
<organism evidence="23 24">
    <name type="scientific">Octopus sinensis</name>
    <name type="common">East Asian common octopus</name>
    <dbReference type="NCBI Taxonomy" id="2607531"/>
    <lineage>
        <taxon>Eukaryota</taxon>
        <taxon>Metazoa</taxon>
        <taxon>Spiralia</taxon>
        <taxon>Lophotrochozoa</taxon>
        <taxon>Mollusca</taxon>
        <taxon>Cephalopoda</taxon>
        <taxon>Coleoidea</taxon>
        <taxon>Octopodiformes</taxon>
        <taxon>Octopoda</taxon>
        <taxon>Incirrata</taxon>
        <taxon>Octopodidae</taxon>
        <taxon>Octopus</taxon>
    </lineage>
</organism>
<gene>
    <name evidence="24 25" type="primary">LOC115220566</name>
</gene>
<dbReference type="GO" id="GO:0003684">
    <property type="term" value="F:damaged DNA binding"/>
    <property type="evidence" value="ECO:0007669"/>
    <property type="project" value="InterPro"/>
</dbReference>
<keyword evidence="8" id="KW-0548">Nucleotidyltransferase</keyword>
<dbReference type="RefSeq" id="XP_036365842.1">
    <property type="nucleotide sequence ID" value="XM_036509949.1"/>
</dbReference>
<dbReference type="KEGG" id="osn:115220566"/>
<evidence type="ECO:0000256" key="6">
    <source>
        <dbReference type="ARBA" id="ARBA00022457"/>
    </source>
</evidence>
<dbReference type="InterPro" id="IPR001126">
    <property type="entry name" value="UmuC"/>
</dbReference>
<dbReference type="HAMAP" id="MF_01113">
    <property type="entry name" value="DNApol_IV"/>
    <property type="match status" value="1"/>
</dbReference>
<dbReference type="PROSITE" id="PS50173">
    <property type="entry name" value="UMUC"/>
    <property type="match status" value="1"/>
</dbReference>
<dbReference type="Gene3D" id="3.30.1490.100">
    <property type="entry name" value="DNA polymerase, Y-family, little finger domain"/>
    <property type="match status" value="1"/>
</dbReference>
<keyword evidence="11" id="KW-0227">DNA damage</keyword>
<dbReference type="CDD" id="cd03586">
    <property type="entry name" value="PolY_Pol_IV_kappa"/>
    <property type="match status" value="1"/>
</dbReference>
<keyword evidence="20" id="KW-0175">Coiled coil</keyword>
<comment type="similarity">
    <text evidence="3">Belongs to the DNA polymerase type-Y family.</text>
</comment>
<accession>A0A6P7TA17</accession>
<keyword evidence="12" id="KW-0863">Zinc-finger</keyword>
<keyword evidence="6" id="KW-0515">Mutator protein</keyword>
<dbReference type="InterPro" id="IPR036775">
    <property type="entry name" value="DNA_pol_Y-fam_lit_finger_sf"/>
</dbReference>
<evidence type="ECO:0000256" key="16">
    <source>
        <dbReference type="ARBA" id="ARBA00023125"/>
    </source>
</evidence>
<reference evidence="24 25" key="1">
    <citation type="submission" date="2025-08" db="UniProtKB">
        <authorList>
            <consortium name="RefSeq"/>
        </authorList>
    </citation>
    <scope>IDENTIFICATION</scope>
</reference>
<dbReference type="InterPro" id="IPR043128">
    <property type="entry name" value="Rev_trsase/Diguanyl_cyclase"/>
</dbReference>
<evidence type="ECO:0000313" key="23">
    <source>
        <dbReference type="Proteomes" id="UP000515154"/>
    </source>
</evidence>
<dbReference type="Gene3D" id="3.40.1170.60">
    <property type="match status" value="1"/>
</dbReference>